<accession>A0A0E9RYB7</accession>
<name>A0A0E9RYB7_ANGAN</name>
<sequence length="23" mass="2707">MLAIYNVFHSIFASKVNKEAYNF</sequence>
<reference evidence="1" key="2">
    <citation type="journal article" date="2015" name="Fish Shellfish Immunol.">
        <title>Early steps in the European eel (Anguilla anguilla)-Vibrio vulnificus interaction in the gills: Role of the RtxA13 toxin.</title>
        <authorList>
            <person name="Callol A."/>
            <person name="Pajuelo D."/>
            <person name="Ebbesson L."/>
            <person name="Teles M."/>
            <person name="MacKenzie S."/>
            <person name="Amaro C."/>
        </authorList>
    </citation>
    <scope>NUCLEOTIDE SEQUENCE</scope>
</reference>
<protein>
    <submittedName>
        <fullName evidence="1">Uncharacterized protein</fullName>
    </submittedName>
</protein>
<dbReference type="AlphaFoldDB" id="A0A0E9RYB7"/>
<reference evidence="1" key="1">
    <citation type="submission" date="2014-11" db="EMBL/GenBank/DDBJ databases">
        <authorList>
            <person name="Amaro Gonzalez C."/>
        </authorList>
    </citation>
    <scope>NUCLEOTIDE SEQUENCE</scope>
</reference>
<proteinExistence type="predicted"/>
<evidence type="ECO:0000313" key="1">
    <source>
        <dbReference type="EMBL" id="JAH33228.1"/>
    </source>
</evidence>
<dbReference type="EMBL" id="GBXM01075349">
    <property type="protein sequence ID" value="JAH33228.1"/>
    <property type="molecule type" value="Transcribed_RNA"/>
</dbReference>
<organism evidence="1">
    <name type="scientific">Anguilla anguilla</name>
    <name type="common">European freshwater eel</name>
    <name type="synonym">Muraena anguilla</name>
    <dbReference type="NCBI Taxonomy" id="7936"/>
    <lineage>
        <taxon>Eukaryota</taxon>
        <taxon>Metazoa</taxon>
        <taxon>Chordata</taxon>
        <taxon>Craniata</taxon>
        <taxon>Vertebrata</taxon>
        <taxon>Euteleostomi</taxon>
        <taxon>Actinopterygii</taxon>
        <taxon>Neopterygii</taxon>
        <taxon>Teleostei</taxon>
        <taxon>Anguilliformes</taxon>
        <taxon>Anguillidae</taxon>
        <taxon>Anguilla</taxon>
    </lineage>
</organism>